<dbReference type="InterPro" id="IPR029058">
    <property type="entry name" value="AB_hydrolase_fold"/>
</dbReference>
<dbReference type="SUPFAM" id="SSF53474">
    <property type="entry name" value="alpha/beta-Hydrolases"/>
    <property type="match status" value="1"/>
</dbReference>
<keyword evidence="1" id="KW-0378">Hydrolase</keyword>
<sequence length="342" mass="37020">MAPRSLEELDALAVIDPEIDAVLKSGKLPLPKLDLSSVEAGIHQLRSLEALFPPAPAVPEVAESSRKFTTRDGTELNLHVFHQASPAPGPRPLLIYFHGGGGCMGNPYSVASLARDLAIAHNCVVVSPQYRLAPEHPWPAGVHDAWDAFEHISTNADSFSADVSAGLIVGGVSQGARSASLIALQAKDSNSPTTPKITGLYFDAPSFMNPDSVPAEYKERYRSRTDERCLTAPILDADTKALFDKAYQADQASPLYAALNTTPLSKHADIAPKAYFSICGMDILRDDGLIYADILESLGIQTRTNVYPGTPHVFWSVFSWIKQAQKWKADRTAGVGWLLGRE</sequence>
<dbReference type="AlphaFoldDB" id="A0AAV9Q1F8"/>
<dbReference type="EMBL" id="JAXLQG010000013">
    <property type="protein sequence ID" value="KAK5533387.1"/>
    <property type="molecule type" value="Genomic_DNA"/>
</dbReference>
<dbReference type="InterPro" id="IPR013094">
    <property type="entry name" value="AB_hydrolase_3"/>
</dbReference>
<evidence type="ECO:0000256" key="1">
    <source>
        <dbReference type="ARBA" id="ARBA00022801"/>
    </source>
</evidence>
<feature type="domain" description="Alpha/beta hydrolase fold-3" evidence="2">
    <location>
        <begin position="94"/>
        <end position="315"/>
    </location>
</feature>
<gene>
    <name evidence="3" type="ORF">LTR25_007253</name>
</gene>
<dbReference type="Proteomes" id="UP001345827">
    <property type="component" value="Unassembled WGS sequence"/>
</dbReference>
<name>A0AAV9Q1F8_9PEZI</name>
<evidence type="ECO:0000259" key="2">
    <source>
        <dbReference type="Pfam" id="PF07859"/>
    </source>
</evidence>
<evidence type="ECO:0000313" key="4">
    <source>
        <dbReference type="Proteomes" id="UP001345827"/>
    </source>
</evidence>
<keyword evidence="4" id="KW-1185">Reference proteome</keyword>
<dbReference type="InterPro" id="IPR050300">
    <property type="entry name" value="GDXG_lipolytic_enzyme"/>
</dbReference>
<dbReference type="PANTHER" id="PTHR48081">
    <property type="entry name" value="AB HYDROLASE SUPERFAMILY PROTEIN C4A8.06C"/>
    <property type="match status" value="1"/>
</dbReference>
<proteinExistence type="predicted"/>
<accession>A0AAV9Q1F8</accession>
<dbReference type="GO" id="GO:0016787">
    <property type="term" value="F:hydrolase activity"/>
    <property type="evidence" value="ECO:0007669"/>
    <property type="project" value="UniProtKB-KW"/>
</dbReference>
<organism evidence="3 4">
    <name type="scientific">Vermiconidia calcicola</name>
    <dbReference type="NCBI Taxonomy" id="1690605"/>
    <lineage>
        <taxon>Eukaryota</taxon>
        <taxon>Fungi</taxon>
        <taxon>Dikarya</taxon>
        <taxon>Ascomycota</taxon>
        <taxon>Pezizomycotina</taxon>
        <taxon>Dothideomycetes</taxon>
        <taxon>Dothideomycetidae</taxon>
        <taxon>Mycosphaerellales</taxon>
        <taxon>Extremaceae</taxon>
        <taxon>Vermiconidia</taxon>
    </lineage>
</organism>
<reference evidence="3 4" key="1">
    <citation type="submission" date="2023-06" db="EMBL/GenBank/DDBJ databases">
        <title>Black Yeasts Isolated from many extreme environments.</title>
        <authorList>
            <person name="Coleine C."/>
            <person name="Stajich J.E."/>
            <person name="Selbmann L."/>
        </authorList>
    </citation>
    <scope>NUCLEOTIDE SEQUENCE [LARGE SCALE GENOMIC DNA]</scope>
    <source>
        <strain evidence="3 4">CCFEE 5887</strain>
    </source>
</reference>
<protein>
    <recommendedName>
        <fullName evidence="2">Alpha/beta hydrolase fold-3 domain-containing protein</fullName>
    </recommendedName>
</protein>
<dbReference type="Gene3D" id="3.40.50.1820">
    <property type="entry name" value="alpha/beta hydrolase"/>
    <property type="match status" value="1"/>
</dbReference>
<evidence type="ECO:0000313" key="3">
    <source>
        <dbReference type="EMBL" id="KAK5533387.1"/>
    </source>
</evidence>
<comment type="caution">
    <text evidence="3">The sequence shown here is derived from an EMBL/GenBank/DDBJ whole genome shotgun (WGS) entry which is preliminary data.</text>
</comment>
<dbReference type="Pfam" id="PF07859">
    <property type="entry name" value="Abhydrolase_3"/>
    <property type="match status" value="1"/>
</dbReference>